<dbReference type="Pfam" id="PF01958">
    <property type="entry name" value="Asp_DH_C"/>
    <property type="match status" value="1"/>
</dbReference>
<dbReference type="InterPro" id="IPR036291">
    <property type="entry name" value="NAD(P)-bd_dom_sf"/>
</dbReference>
<dbReference type="STRING" id="59750.AWC31_06515"/>
<dbReference type="EMBL" id="LGTW01000014">
    <property type="protein sequence ID" value="KWX22371.1"/>
    <property type="molecule type" value="Genomic_DNA"/>
</dbReference>
<dbReference type="PATRIC" id="fig|59750.3.peg.1577"/>
<dbReference type="Gene3D" id="3.40.50.720">
    <property type="entry name" value="NAD(P)-binding Rossmann-like Domain"/>
    <property type="match status" value="1"/>
</dbReference>
<gene>
    <name evidence="2" type="ORF">AFM11_21150</name>
</gene>
<evidence type="ECO:0000259" key="1">
    <source>
        <dbReference type="Pfam" id="PF01958"/>
    </source>
</evidence>
<dbReference type="GO" id="GO:0033735">
    <property type="term" value="F:aspartate dehydrogenase [NAD(P)+] activity"/>
    <property type="evidence" value="ECO:0007669"/>
    <property type="project" value="InterPro"/>
</dbReference>
<dbReference type="SUPFAM" id="SSF55347">
    <property type="entry name" value="Glyceraldehyde-3-phosphate dehydrogenase-like, C-terminal domain"/>
    <property type="match status" value="1"/>
</dbReference>
<evidence type="ECO:0000313" key="3">
    <source>
        <dbReference type="Proteomes" id="UP000070612"/>
    </source>
</evidence>
<name>A0A132PJ69_9MYCO</name>
<proteinExistence type="predicted"/>
<evidence type="ECO:0000313" key="2">
    <source>
        <dbReference type="EMBL" id="KWX22371.1"/>
    </source>
</evidence>
<dbReference type="Proteomes" id="UP000070612">
    <property type="component" value="Unassembled WGS sequence"/>
</dbReference>
<dbReference type="InterPro" id="IPR002811">
    <property type="entry name" value="Asp_DH"/>
</dbReference>
<feature type="domain" description="Aspartate dehydrogenase" evidence="1">
    <location>
        <begin position="140"/>
        <end position="228"/>
    </location>
</feature>
<reference evidence="2 3" key="1">
    <citation type="submission" date="2015-07" db="EMBL/GenBank/DDBJ databases">
        <title>A draft genome sequence of Mycobacterium wolinskyi.</title>
        <authorList>
            <person name="de Man T.J."/>
            <person name="Perry K.A."/>
            <person name="Coulliette A.D."/>
            <person name="Jensen B."/>
            <person name="Toney N.C."/>
            <person name="Limbago B.M."/>
            <person name="Noble-Wang J."/>
        </authorList>
    </citation>
    <scope>NUCLEOTIDE SEQUENCE [LARGE SCALE GENOMIC DNA]</scope>
    <source>
        <strain evidence="2 3">CDC_01</strain>
    </source>
</reference>
<dbReference type="GO" id="GO:0009435">
    <property type="term" value="P:NAD+ biosynthetic process"/>
    <property type="evidence" value="ECO:0007669"/>
    <property type="project" value="InterPro"/>
</dbReference>
<keyword evidence="3" id="KW-1185">Reference proteome</keyword>
<protein>
    <submittedName>
        <fullName evidence="2">Aspartate dehydrogenase</fullName>
    </submittedName>
</protein>
<dbReference type="PANTHER" id="PTHR31873:SF6">
    <property type="entry name" value="ASPARTATE DEHYDROGENASE DOMAIN-CONTAINING PROTEIN"/>
    <property type="match status" value="1"/>
</dbReference>
<accession>A0A132PJ69</accession>
<comment type="caution">
    <text evidence="2">The sequence shown here is derived from an EMBL/GenBank/DDBJ whole genome shotgun (WGS) entry which is preliminary data.</text>
</comment>
<dbReference type="Gene3D" id="3.30.360.10">
    <property type="entry name" value="Dihydrodipicolinate Reductase, domain 2"/>
    <property type="match status" value="1"/>
</dbReference>
<sequence length="251" mass="25463">MTVMGRGAIGGLVAAGLARGDVPGCSLVTALNSRSERTQVLAAIRAGDVVVEATTVESAQAIIGLTVAMGRDIVVCSAGALAEPNFLPQLSGPGRIILPAGAIGGFDLLAAAARADRGEARAQHITVKRAAALGADPALAEPVEVFRGSARDAALRYPRTSNSSVALALATVGLDRLEVIVMADPAADCTHHTVRWSSAVGRYEFRFHNTVDPASGGKTSAITAWSVLETLSGLHRGVGPGVVVQPGGDGS</sequence>
<organism evidence="2 3">
    <name type="scientific">Mycolicibacterium wolinskyi</name>
    <dbReference type="NCBI Taxonomy" id="59750"/>
    <lineage>
        <taxon>Bacteria</taxon>
        <taxon>Bacillati</taxon>
        <taxon>Actinomycetota</taxon>
        <taxon>Actinomycetes</taxon>
        <taxon>Mycobacteriales</taxon>
        <taxon>Mycobacteriaceae</taxon>
        <taxon>Mycolicibacterium</taxon>
    </lineage>
</organism>
<dbReference type="SUPFAM" id="SSF51735">
    <property type="entry name" value="NAD(P)-binding Rossmann-fold domains"/>
    <property type="match status" value="1"/>
</dbReference>
<dbReference type="PANTHER" id="PTHR31873">
    <property type="entry name" value="L-ASPARTATE DEHYDROGENASE-RELATED"/>
    <property type="match status" value="1"/>
</dbReference>
<dbReference type="AlphaFoldDB" id="A0A132PJ69"/>